<dbReference type="Gene3D" id="2.40.160.20">
    <property type="match status" value="1"/>
</dbReference>
<name>A0A9P6VXS7_RHOMI</name>
<dbReference type="AlphaFoldDB" id="A0A9P6VXS7"/>
<dbReference type="EMBL" id="PUHQ01000086">
    <property type="protein sequence ID" value="KAG0657094.1"/>
    <property type="molecule type" value="Genomic_DNA"/>
</dbReference>
<accession>A0A9P6VXS7</accession>
<dbReference type="InterPro" id="IPR020915">
    <property type="entry name" value="UPF0311"/>
</dbReference>
<gene>
    <name evidence="1" type="ORF">C6P46_006683</name>
</gene>
<organism evidence="1 2">
    <name type="scientific">Rhodotorula mucilaginosa</name>
    <name type="common">Yeast</name>
    <name type="synonym">Rhodotorula rubra</name>
    <dbReference type="NCBI Taxonomy" id="5537"/>
    <lineage>
        <taxon>Eukaryota</taxon>
        <taxon>Fungi</taxon>
        <taxon>Dikarya</taxon>
        <taxon>Basidiomycota</taxon>
        <taxon>Pucciniomycotina</taxon>
        <taxon>Microbotryomycetes</taxon>
        <taxon>Sporidiobolales</taxon>
        <taxon>Sporidiobolaceae</taxon>
        <taxon>Rhodotorula</taxon>
    </lineage>
</organism>
<reference evidence="1 2" key="1">
    <citation type="submission" date="2020-11" db="EMBL/GenBank/DDBJ databases">
        <title>Kefir isolates.</title>
        <authorList>
            <person name="Marcisauskas S."/>
            <person name="Kim Y."/>
            <person name="Blasche S."/>
        </authorList>
    </citation>
    <scope>NUCLEOTIDE SEQUENCE [LARGE SCALE GENOMIC DNA]</scope>
    <source>
        <strain evidence="1 2">KR</strain>
    </source>
</reference>
<dbReference type="PANTHER" id="PTHR37315:SF1">
    <property type="entry name" value="UPF0311 PROTEIN BLR7842"/>
    <property type="match status" value="1"/>
</dbReference>
<dbReference type="OrthoDB" id="2544694at2759"/>
<evidence type="ECO:0000313" key="2">
    <source>
        <dbReference type="Proteomes" id="UP000777482"/>
    </source>
</evidence>
<keyword evidence="2" id="KW-1185">Reference proteome</keyword>
<protein>
    <submittedName>
        <fullName evidence="1">Uncharacterized protein</fullName>
    </submittedName>
</protein>
<comment type="caution">
    <text evidence="1">The sequence shown here is derived from an EMBL/GenBank/DDBJ whole genome shotgun (WGS) entry which is preliminary data.</text>
</comment>
<dbReference type="PANTHER" id="PTHR37315">
    <property type="entry name" value="UPF0311 PROTEIN BLR7842"/>
    <property type="match status" value="1"/>
</dbReference>
<dbReference type="Pfam" id="PF11578">
    <property type="entry name" value="DUF3237"/>
    <property type="match status" value="1"/>
</dbReference>
<dbReference type="Proteomes" id="UP000777482">
    <property type="component" value="Unassembled WGS sequence"/>
</dbReference>
<proteinExistence type="predicted"/>
<sequence length="177" mass="19691">MSSPSNAAEMHTAGASDRTPANYQQAFNLAIPKPSLEHSFNWVNFTGGYFEGSWGHGEIVAGGQDAQHLMPASHPSFPLAANVSTRYLLRTHDGVFIQVQTRGWRTGPKEVLQRLSDAAREGFTGEAPKPTEYKFRLEIEMETDARNEKYAWLNTAMWIGAGVRSGRQVLYDAYLVQ</sequence>
<evidence type="ECO:0000313" key="1">
    <source>
        <dbReference type="EMBL" id="KAG0657094.1"/>
    </source>
</evidence>